<dbReference type="GO" id="GO:0003677">
    <property type="term" value="F:DNA binding"/>
    <property type="evidence" value="ECO:0007669"/>
    <property type="project" value="InterPro"/>
</dbReference>
<evidence type="ECO:0000256" key="1">
    <source>
        <dbReference type="ARBA" id="ARBA00004496"/>
    </source>
</evidence>
<evidence type="ECO:0000259" key="7">
    <source>
        <dbReference type="PROSITE" id="PS50930"/>
    </source>
</evidence>
<dbReference type="SUPFAM" id="SSF81901">
    <property type="entry name" value="HCP-like"/>
    <property type="match status" value="1"/>
</dbReference>
<dbReference type="RefSeq" id="WP_185787622.1">
    <property type="nucleotide sequence ID" value="NZ_JACLCP010000001.1"/>
</dbReference>
<name>A0A842IMN4_9FLAO</name>
<accession>A0A842IMN4</accession>
<dbReference type="Gene3D" id="2.40.50.1020">
    <property type="entry name" value="LytTr DNA-binding domain"/>
    <property type="match status" value="1"/>
</dbReference>
<evidence type="ECO:0000313" key="8">
    <source>
        <dbReference type="EMBL" id="MBC2843915.1"/>
    </source>
</evidence>
<comment type="similarity">
    <text evidence="5">Belongs to the Rap family.</text>
</comment>
<feature type="domain" description="HTH LytTR-type" evidence="7">
    <location>
        <begin position="418"/>
        <end position="510"/>
    </location>
</feature>
<evidence type="ECO:0000256" key="2">
    <source>
        <dbReference type="ARBA" id="ARBA00022490"/>
    </source>
</evidence>
<protein>
    <submittedName>
        <fullName evidence="8">LytTR family transcriptional regulator</fullName>
    </submittedName>
</protein>
<dbReference type="Gene3D" id="1.25.40.10">
    <property type="entry name" value="Tetratricopeptide repeat domain"/>
    <property type="match status" value="2"/>
</dbReference>
<dbReference type="EMBL" id="JACLCP010000001">
    <property type="protein sequence ID" value="MBC2843915.1"/>
    <property type="molecule type" value="Genomic_DNA"/>
</dbReference>
<evidence type="ECO:0000256" key="6">
    <source>
        <dbReference type="PROSITE-ProRule" id="PRU00339"/>
    </source>
</evidence>
<dbReference type="GO" id="GO:0005737">
    <property type="term" value="C:cytoplasm"/>
    <property type="evidence" value="ECO:0007669"/>
    <property type="project" value="UniProtKB-SubCell"/>
</dbReference>
<dbReference type="PANTHER" id="PTHR46630">
    <property type="entry name" value="TETRATRICOPEPTIDE REPEAT PROTEIN 29"/>
    <property type="match status" value="1"/>
</dbReference>
<dbReference type="PROSITE" id="PS50930">
    <property type="entry name" value="HTH_LYTTR"/>
    <property type="match status" value="1"/>
</dbReference>
<keyword evidence="2" id="KW-0963">Cytoplasm</keyword>
<evidence type="ECO:0000313" key="9">
    <source>
        <dbReference type="Proteomes" id="UP000533900"/>
    </source>
</evidence>
<comment type="caution">
    <text evidence="8">The sequence shown here is derived from an EMBL/GenBank/DDBJ whole genome shotgun (WGS) entry which is preliminary data.</text>
</comment>
<keyword evidence="9" id="KW-1185">Reference proteome</keyword>
<organism evidence="8 9">
    <name type="scientific">Winogradskyella flava</name>
    <dbReference type="NCBI Taxonomy" id="1884876"/>
    <lineage>
        <taxon>Bacteria</taxon>
        <taxon>Pseudomonadati</taxon>
        <taxon>Bacteroidota</taxon>
        <taxon>Flavobacteriia</taxon>
        <taxon>Flavobacteriales</taxon>
        <taxon>Flavobacteriaceae</taxon>
        <taxon>Winogradskyella</taxon>
    </lineage>
</organism>
<dbReference type="PANTHER" id="PTHR46630:SF1">
    <property type="entry name" value="TETRATRICOPEPTIDE REPEAT PROTEIN 29"/>
    <property type="match status" value="1"/>
</dbReference>
<dbReference type="InterPro" id="IPR007492">
    <property type="entry name" value="LytTR_DNA-bd_dom"/>
</dbReference>
<dbReference type="SMART" id="SM00850">
    <property type="entry name" value="LytTR"/>
    <property type="match status" value="1"/>
</dbReference>
<keyword evidence="4 6" id="KW-0802">TPR repeat</keyword>
<dbReference type="InterPro" id="IPR051476">
    <property type="entry name" value="Bac_ResReg_Asp_Phosphatase"/>
</dbReference>
<dbReference type="AlphaFoldDB" id="A0A842IMN4"/>
<reference evidence="8" key="1">
    <citation type="submission" date="2020-08" db="EMBL/GenBank/DDBJ databases">
        <title>Winogradskyella ouciana sp. nov., isolated from the hadal seawater of the Mariana Trench.</title>
        <authorList>
            <person name="He X."/>
        </authorList>
    </citation>
    <scope>NUCLEOTIDE SEQUENCE [LARGE SCALE GENOMIC DNA]</scope>
    <source>
        <strain evidence="8">KCTC 52348</strain>
    </source>
</reference>
<proteinExistence type="inferred from homology"/>
<comment type="subcellular location">
    <subcellularLocation>
        <location evidence="1">Cytoplasm</location>
    </subcellularLocation>
</comment>
<dbReference type="Pfam" id="PF04397">
    <property type="entry name" value="LytTR"/>
    <property type="match status" value="1"/>
</dbReference>
<evidence type="ECO:0000256" key="4">
    <source>
        <dbReference type="ARBA" id="ARBA00022803"/>
    </source>
</evidence>
<dbReference type="Proteomes" id="UP000533900">
    <property type="component" value="Unassembled WGS sequence"/>
</dbReference>
<dbReference type="PROSITE" id="PS50005">
    <property type="entry name" value="TPR"/>
    <property type="match status" value="1"/>
</dbReference>
<dbReference type="InterPro" id="IPR011990">
    <property type="entry name" value="TPR-like_helical_dom_sf"/>
</dbReference>
<evidence type="ECO:0000256" key="3">
    <source>
        <dbReference type="ARBA" id="ARBA00022737"/>
    </source>
</evidence>
<keyword evidence="3" id="KW-0677">Repeat</keyword>
<dbReference type="SUPFAM" id="SSF48452">
    <property type="entry name" value="TPR-like"/>
    <property type="match status" value="1"/>
</dbReference>
<feature type="repeat" description="TPR" evidence="6">
    <location>
        <begin position="217"/>
        <end position="250"/>
    </location>
</feature>
<evidence type="ECO:0000256" key="5">
    <source>
        <dbReference type="ARBA" id="ARBA00038253"/>
    </source>
</evidence>
<dbReference type="SMART" id="SM00028">
    <property type="entry name" value="TPR"/>
    <property type="match status" value="4"/>
</dbReference>
<dbReference type="InterPro" id="IPR019734">
    <property type="entry name" value="TPR_rpt"/>
</dbReference>
<gene>
    <name evidence="8" type="ORF">H7F21_02335</name>
</gene>
<sequence length="510" mass="59665">MKNSGYIFFVFLLFSFIGYTQIDSPEIDSLIQRAIKSGAKNQDSAIYYSKKAYDLAKKEKDTFLIGSTGYYYSFFLISIDKIEEAQLLLRFNFDNQDKLNSVLKGNTYYNQAAIFDISEQFGKALEYYFYSLDFYKTANNKKGLAKSYLQIGVIYEKLDKLKLADYFFDASLEVSGNTNKKHEVDSTGRGMPSSEKTDESLKMLKELEKGENDKLKSIVLYNLGQSLMGEKRYSEAIGYFKRSIEIKKRLNFLTNIDKTYFLLGQCYYNINNAENAILNLNKAKKENKKRTQLAEIEYFLSKSYESKQDYKKALLYSNNYKFISDSIAEFKQNERIAEITAKFESQKQANKIIKLQQENQKNELEIYKQENLRWRWSLVALVTSIIAAWLGRRFLKSQERVKEIELEKEHIAMKVEEIAVILNNKTKVYLKELKYIKSDGNYLEFVTDKKRIIDRNKIKDILEELPPNFVKVHRSYIINKNYVSSISRSNVILQPDIHIPLSRTFKSNLT</sequence>
<dbReference type="Pfam" id="PF13181">
    <property type="entry name" value="TPR_8"/>
    <property type="match status" value="3"/>
</dbReference>